<organism evidence="1 2">
    <name type="scientific">Zophobas morio</name>
    <dbReference type="NCBI Taxonomy" id="2755281"/>
    <lineage>
        <taxon>Eukaryota</taxon>
        <taxon>Metazoa</taxon>
        <taxon>Ecdysozoa</taxon>
        <taxon>Arthropoda</taxon>
        <taxon>Hexapoda</taxon>
        <taxon>Insecta</taxon>
        <taxon>Pterygota</taxon>
        <taxon>Neoptera</taxon>
        <taxon>Endopterygota</taxon>
        <taxon>Coleoptera</taxon>
        <taxon>Polyphaga</taxon>
        <taxon>Cucujiformia</taxon>
        <taxon>Tenebrionidae</taxon>
        <taxon>Zophobas</taxon>
    </lineage>
</organism>
<evidence type="ECO:0000313" key="2">
    <source>
        <dbReference type="Proteomes" id="UP001168821"/>
    </source>
</evidence>
<sequence length="88" mass="10000">MVPSNENLIKAYNLIDEVIFYEIFSDAPTRELVMNLSVDEPVEVEDVIKNGVEDQKDIIEQMTAKGALEGIRRTIRYIKTVDAKDSVL</sequence>
<protein>
    <submittedName>
        <fullName evidence="1">Uncharacterized protein</fullName>
    </submittedName>
</protein>
<dbReference type="AlphaFoldDB" id="A0AA38HJ83"/>
<gene>
    <name evidence="1" type="ORF">Zmor_003877</name>
</gene>
<comment type="caution">
    <text evidence="1">The sequence shown here is derived from an EMBL/GenBank/DDBJ whole genome shotgun (WGS) entry which is preliminary data.</text>
</comment>
<evidence type="ECO:0000313" key="1">
    <source>
        <dbReference type="EMBL" id="KAJ3628732.1"/>
    </source>
</evidence>
<keyword evidence="2" id="KW-1185">Reference proteome</keyword>
<proteinExistence type="predicted"/>
<accession>A0AA38HJ83</accession>
<dbReference type="Proteomes" id="UP001168821">
    <property type="component" value="Unassembled WGS sequence"/>
</dbReference>
<dbReference type="EMBL" id="JALNTZ010001006">
    <property type="protein sequence ID" value="KAJ3628732.1"/>
    <property type="molecule type" value="Genomic_DNA"/>
</dbReference>
<reference evidence="1" key="1">
    <citation type="journal article" date="2023" name="G3 (Bethesda)">
        <title>Whole genome assemblies of Zophobas morio and Tenebrio molitor.</title>
        <authorList>
            <person name="Kaur S."/>
            <person name="Stinson S.A."/>
            <person name="diCenzo G.C."/>
        </authorList>
    </citation>
    <scope>NUCLEOTIDE SEQUENCE</scope>
    <source>
        <strain evidence="1">QUZm001</strain>
    </source>
</reference>
<name>A0AA38HJ83_9CUCU</name>